<evidence type="ECO:0000313" key="1">
    <source>
        <dbReference type="EMBL" id="PMD22051.1"/>
    </source>
</evidence>
<dbReference type="AlphaFoldDB" id="A0A2J6Q723"/>
<dbReference type="Proteomes" id="UP000235672">
    <property type="component" value="Unassembled WGS sequence"/>
</dbReference>
<sequence length="323" mass="35720">MAVMVNSIQHQAKLHLLEAVNSTSLASLDLAVKQELLEQISLDYLNLESTIAKFESAFAQVAGGERKVIHKTVHAAATFLLFPNLPLELRQKIYATAAAGVEVQVKVADDGSGMWVGKSFGNDPMLIATNEAFRYISAKYCYSPVFTNGTTLYSAKLDDSLALTLAGIAQYPTLTIAPMFDINFNLANIRSVAFEISHLDNDNAARWIQDNLSGLRLQNLESLSINCSIRISTPMQSPVSFQVSSTTANGDRSTRYEHILQTADGREYDGDFGAMAKMGQLVASQTEQQGILDIWMMLDRAVRNQDRFPSFPTEVFMDFQWVV</sequence>
<dbReference type="EMBL" id="KZ613479">
    <property type="protein sequence ID" value="PMD22051.1"/>
    <property type="molecule type" value="Genomic_DNA"/>
</dbReference>
<reference evidence="1 2" key="1">
    <citation type="submission" date="2016-05" db="EMBL/GenBank/DDBJ databases">
        <title>A degradative enzymes factory behind the ericoid mycorrhizal symbiosis.</title>
        <authorList>
            <consortium name="DOE Joint Genome Institute"/>
            <person name="Martino E."/>
            <person name="Morin E."/>
            <person name="Grelet G."/>
            <person name="Kuo A."/>
            <person name="Kohler A."/>
            <person name="Daghino S."/>
            <person name="Barry K."/>
            <person name="Choi C."/>
            <person name="Cichocki N."/>
            <person name="Clum A."/>
            <person name="Copeland A."/>
            <person name="Hainaut M."/>
            <person name="Haridas S."/>
            <person name="Labutti K."/>
            <person name="Lindquist E."/>
            <person name="Lipzen A."/>
            <person name="Khouja H.-R."/>
            <person name="Murat C."/>
            <person name="Ohm R."/>
            <person name="Olson A."/>
            <person name="Spatafora J."/>
            <person name="Veneault-Fourrey C."/>
            <person name="Henrissat B."/>
            <person name="Grigoriev I."/>
            <person name="Martin F."/>
            <person name="Perotto S."/>
        </authorList>
    </citation>
    <scope>NUCLEOTIDE SEQUENCE [LARGE SCALE GENOMIC DNA]</scope>
    <source>
        <strain evidence="1 2">UAMH 7357</strain>
    </source>
</reference>
<protein>
    <submittedName>
        <fullName evidence="1">Uncharacterized protein</fullName>
    </submittedName>
</protein>
<proteinExistence type="predicted"/>
<gene>
    <name evidence="1" type="ORF">NA56DRAFT_110483</name>
</gene>
<keyword evidence="2" id="KW-1185">Reference proteome</keyword>
<accession>A0A2J6Q723</accession>
<dbReference type="OrthoDB" id="10551057at2759"/>
<organism evidence="1 2">
    <name type="scientific">Hyaloscypha hepaticicola</name>
    <dbReference type="NCBI Taxonomy" id="2082293"/>
    <lineage>
        <taxon>Eukaryota</taxon>
        <taxon>Fungi</taxon>
        <taxon>Dikarya</taxon>
        <taxon>Ascomycota</taxon>
        <taxon>Pezizomycotina</taxon>
        <taxon>Leotiomycetes</taxon>
        <taxon>Helotiales</taxon>
        <taxon>Hyaloscyphaceae</taxon>
        <taxon>Hyaloscypha</taxon>
    </lineage>
</organism>
<evidence type="ECO:0000313" key="2">
    <source>
        <dbReference type="Proteomes" id="UP000235672"/>
    </source>
</evidence>
<name>A0A2J6Q723_9HELO</name>